<keyword evidence="1" id="KW-0812">Transmembrane</keyword>
<dbReference type="InterPro" id="IPR007404">
    <property type="entry name" value="YdjM-like"/>
</dbReference>
<dbReference type="EMBL" id="UINC01016605">
    <property type="protein sequence ID" value="SVA69027.1"/>
    <property type="molecule type" value="Genomic_DNA"/>
</dbReference>
<evidence type="ECO:0000313" key="2">
    <source>
        <dbReference type="EMBL" id="SVA69027.1"/>
    </source>
</evidence>
<keyword evidence="1" id="KW-1133">Transmembrane helix</keyword>
<name>A0A381XXX9_9ZZZZ</name>
<reference evidence="2" key="1">
    <citation type="submission" date="2018-05" db="EMBL/GenBank/DDBJ databases">
        <authorList>
            <person name="Lanie J.A."/>
            <person name="Ng W.-L."/>
            <person name="Kazmierczak K.M."/>
            <person name="Andrzejewski T.M."/>
            <person name="Davidsen T.M."/>
            <person name="Wayne K.J."/>
            <person name="Tettelin H."/>
            <person name="Glass J.I."/>
            <person name="Rusch D."/>
            <person name="Podicherti R."/>
            <person name="Tsui H.-C.T."/>
            <person name="Winkler M.E."/>
        </authorList>
    </citation>
    <scope>NUCLEOTIDE SEQUENCE</scope>
</reference>
<organism evidence="2">
    <name type="scientific">marine metagenome</name>
    <dbReference type="NCBI Taxonomy" id="408172"/>
    <lineage>
        <taxon>unclassified sequences</taxon>
        <taxon>metagenomes</taxon>
        <taxon>ecological metagenomes</taxon>
    </lineage>
</organism>
<evidence type="ECO:0000256" key="1">
    <source>
        <dbReference type="SAM" id="Phobius"/>
    </source>
</evidence>
<keyword evidence="1" id="KW-0472">Membrane</keyword>
<proteinExistence type="predicted"/>
<evidence type="ECO:0008006" key="3">
    <source>
        <dbReference type="Google" id="ProtNLM"/>
    </source>
</evidence>
<dbReference type="AlphaFoldDB" id="A0A381XXX9"/>
<dbReference type="Pfam" id="PF04307">
    <property type="entry name" value="YdjM"/>
    <property type="match status" value="1"/>
</dbReference>
<sequence>MASPVGHLLLALSCTGFRERSAEPWPALVWVVIVTACWAPDFDFVPGILIGEPNRYHHGASHSLAGALLFSSAIALSLRKLTDNRVALGRIAFLAYTSHLLGDWLSIDTRAPIGIPIFWPLNDSYFISPLLIFQDIRHGADGTGLAGFLIEVFSIANLSAIGLELVITLPVLVAVEYARRRIRRGTKSVRIL</sequence>
<feature type="transmembrane region" description="Helical" evidence="1">
    <location>
        <begin position="155"/>
        <end position="178"/>
    </location>
</feature>
<protein>
    <recommendedName>
        <fullName evidence="3">Metal-dependent hydrolase</fullName>
    </recommendedName>
</protein>
<gene>
    <name evidence="2" type="ORF">METZ01_LOCUS121881</name>
</gene>
<accession>A0A381XXX9</accession>